<dbReference type="InterPro" id="IPR018197">
    <property type="entry name" value="Glycerate_kinase_RE-like"/>
</dbReference>
<dbReference type="AlphaFoldDB" id="A0A0R2KVE6"/>
<name>A0A0R2KVE6_9LACO</name>
<evidence type="ECO:0000313" key="6">
    <source>
        <dbReference type="Proteomes" id="UP000051859"/>
    </source>
</evidence>
<comment type="caution">
    <text evidence="5">The sequence shown here is derived from an EMBL/GenBank/DDBJ whole genome shotgun (WGS) entry which is preliminary data.</text>
</comment>
<reference evidence="5 6" key="1">
    <citation type="journal article" date="2015" name="Genome Announc.">
        <title>Expanding the biotechnology potential of lactobacilli through comparative genomics of 213 strains and associated genera.</title>
        <authorList>
            <person name="Sun Z."/>
            <person name="Harris H.M."/>
            <person name="McCann A."/>
            <person name="Guo C."/>
            <person name="Argimon S."/>
            <person name="Zhang W."/>
            <person name="Yang X."/>
            <person name="Jeffery I.B."/>
            <person name="Cooney J.C."/>
            <person name="Kagawa T.F."/>
            <person name="Liu W."/>
            <person name="Song Y."/>
            <person name="Salvetti E."/>
            <person name="Wrobel A."/>
            <person name="Rasinkangas P."/>
            <person name="Parkhill J."/>
            <person name="Rea M.C."/>
            <person name="O'Sullivan O."/>
            <person name="Ritari J."/>
            <person name="Douillard F.P."/>
            <person name="Paul Ross R."/>
            <person name="Yang R."/>
            <person name="Briner A.E."/>
            <person name="Felis G.E."/>
            <person name="de Vos W.M."/>
            <person name="Barrangou R."/>
            <person name="Klaenhammer T.R."/>
            <person name="Caufield P.W."/>
            <person name="Cui Y."/>
            <person name="Zhang H."/>
            <person name="O'Toole P.W."/>
        </authorList>
    </citation>
    <scope>NUCLEOTIDE SEQUENCE [LARGE SCALE GENOMIC DNA]</scope>
    <source>
        <strain evidence="5 6">DSM 18001</strain>
    </source>
</reference>
<gene>
    <name evidence="5" type="ORF">IV81_GL000475</name>
</gene>
<dbReference type="STRING" id="331679.IV81_GL000475"/>
<keyword evidence="2 4" id="KW-0808">Transferase</keyword>
<dbReference type="InterPro" id="IPR004381">
    <property type="entry name" value="Glycerate_kinase"/>
</dbReference>
<dbReference type="InterPro" id="IPR036129">
    <property type="entry name" value="Glycerate_kinase_sf"/>
</dbReference>
<evidence type="ECO:0000256" key="1">
    <source>
        <dbReference type="ARBA" id="ARBA00006284"/>
    </source>
</evidence>
<keyword evidence="6" id="KW-1185">Reference proteome</keyword>
<dbReference type="InterPro" id="IPR018193">
    <property type="entry name" value="Glyc_kinase_flavodox-like_fold"/>
</dbReference>
<sequence>MKVVVASDSFKGSMSSFEVGQAVKKGILQFDPDVDVDIAGIADGGDGSMDVIRHAGLDAEEIKFKTTDLMGWPLDSVYLMTKYKKAPMAIIETANTVGINLIYKPTSTTFEEATSFGVGTQIRDAIKKGAKRVIVLTGGTGVSDGGLGMLQALGVNFFDQNNHILGRDQNLLNTDFQRIDSLGDVVSQFSHIDIMIATDVDNHYAGINGAQGVFRPQKGGTPEQIKKFDQKMQYFQEIVDNELDFNLSVVDGAGAAGGIGGALAVIGGRVVSGFDVIARLINLRQRMESADLVITGEGRLDFQSHHGKAPYRVAEVAREMDIPVFAIGGQIDASLHHFEKMDVPFFSIQRGPISRKQAMNPKTALGNITCLIRNLMRLWKM</sequence>
<evidence type="ECO:0000313" key="5">
    <source>
        <dbReference type="EMBL" id="KRN93474.1"/>
    </source>
</evidence>
<proteinExistence type="inferred from homology"/>
<dbReference type="GO" id="GO:0031388">
    <property type="term" value="P:organic acid phosphorylation"/>
    <property type="evidence" value="ECO:0007669"/>
    <property type="project" value="UniProtKB-UniRule"/>
</dbReference>
<dbReference type="PANTHER" id="PTHR21599">
    <property type="entry name" value="GLYCERATE KINASE"/>
    <property type="match status" value="1"/>
</dbReference>
<evidence type="ECO:0000256" key="3">
    <source>
        <dbReference type="ARBA" id="ARBA00022777"/>
    </source>
</evidence>
<dbReference type="PANTHER" id="PTHR21599:SF0">
    <property type="entry name" value="GLYCERATE KINASE"/>
    <property type="match status" value="1"/>
</dbReference>
<dbReference type="GO" id="GO:0008887">
    <property type="term" value="F:glycerate kinase activity"/>
    <property type="evidence" value="ECO:0007669"/>
    <property type="project" value="UniProtKB-UniRule"/>
</dbReference>
<dbReference type="PIRSF" id="PIRSF006078">
    <property type="entry name" value="GlxK"/>
    <property type="match status" value="1"/>
</dbReference>
<accession>A0A0R2KVE6</accession>
<dbReference type="Pfam" id="PF02595">
    <property type="entry name" value="Gly_kinase"/>
    <property type="match status" value="1"/>
</dbReference>
<dbReference type="SUPFAM" id="SSF110738">
    <property type="entry name" value="Glycerate kinase I"/>
    <property type="match status" value="1"/>
</dbReference>
<protein>
    <submittedName>
        <fullName evidence="5">Glycerate kinase</fullName>
    </submittedName>
</protein>
<comment type="similarity">
    <text evidence="1 4">Belongs to the glycerate kinase type-1 family.</text>
</comment>
<keyword evidence="3 4" id="KW-0418">Kinase</keyword>
<dbReference type="EMBL" id="JQBX01000014">
    <property type="protein sequence ID" value="KRN93474.1"/>
    <property type="molecule type" value="Genomic_DNA"/>
</dbReference>
<dbReference type="Gene3D" id="3.90.1510.10">
    <property type="entry name" value="Glycerate kinase, domain 2"/>
    <property type="match status" value="1"/>
</dbReference>
<dbReference type="RefSeq" id="WP_057803620.1">
    <property type="nucleotide sequence ID" value="NZ_JQBX01000014.1"/>
</dbReference>
<evidence type="ECO:0000256" key="2">
    <source>
        <dbReference type="ARBA" id="ARBA00022679"/>
    </source>
</evidence>
<evidence type="ECO:0000256" key="4">
    <source>
        <dbReference type="PIRNR" id="PIRNR006078"/>
    </source>
</evidence>
<dbReference type="Proteomes" id="UP000051859">
    <property type="component" value="Unassembled WGS sequence"/>
</dbReference>
<organism evidence="5 6">
    <name type="scientific">Pediococcus stilesii</name>
    <dbReference type="NCBI Taxonomy" id="331679"/>
    <lineage>
        <taxon>Bacteria</taxon>
        <taxon>Bacillati</taxon>
        <taxon>Bacillota</taxon>
        <taxon>Bacilli</taxon>
        <taxon>Lactobacillales</taxon>
        <taxon>Lactobacillaceae</taxon>
        <taxon>Pediococcus</taxon>
    </lineage>
</organism>
<dbReference type="Gene3D" id="3.40.50.10350">
    <property type="entry name" value="Glycerate kinase, domain 1"/>
    <property type="match status" value="1"/>
</dbReference>
<dbReference type="PATRIC" id="fig|331679.3.peg.481"/>
<dbReference type="NCBIfam" id="TIGR00045">
    <property type="entry name" value="glycerate kinase"/>
    <property type="match status" value="1"/>
</dbReference>